<evidence type="ECO:0000313" key="2">
    <source>
        <dbReference type="EMBL" id="GAG12464.1"/>
    </source>
</evidence>
<name>X0V2Y2_9ZZZZ</name>
<proteinExistence type="predicted"/>
<feature type="domain" description="4Fe-4S ferredoxin-type" evidence="1">
    <location>
        <begin position="139"/>
        <end position="167"/>
    </location>
</feature>
<dbReference type="EMBL" id="BARS01020897">
    <property type="protein sequence ID" value="GAG12464.1"/>
    <property type="molecule type" value="Genomic_DNA"/>
</dbReference>
<dbReference type="SUPFAM" id="SSF54862">
    <property type="entry name" value="4Fe-4S ferredoxins"/>
    <property type="match status" value="1"/>
</dbReference>
<protein>
    <recommendedName>
        <fullName evidence="1">4Fe-4S ferredoxin-type domain-containing protein</fullName>
    </recommendedName>
</protein>
<gene>
    <name evidence="2" type="ORF">S01H1_33648</name>
</gene>
<dbReference type="Gene3D" id="3.30.70.20">
    <property type="match status" value="1"/>
</dbReference>
<comment type="caution">
    <text evidence="2">The sequence shown here is derived from an EMBL/GenBank/DDBJ whole genome shotgun (WGS) entry which is preliminary data.</text>
</comment>
<reference evidence="2" key="1">
    <citation type="journal article" date="2014" name="Front. Microbiol.">
        <title>High frequency of phylogenetically diverse reductive dehalogenase-homologous genes in deep subseafloor sedimentary metagenomes.</title>
        <authorList>
            <person name="Kawai M."/>
            <person name="Futagami T."/>
            <person name="Toyoda A."/>
            <person name="Takaki Y."/>
            <person name="Nishi S."/>
            <person name="Hori S."/>
            <person name="Arai W."/>
            <person name="Tsubouchi T."/>
            <person name="Morono Y."/>
            <person name="Uchiyama I."/>
            <person name="Ito T."/>
            <person name="Fujiyama A."/>
            <person name="Inagaki F."/>
            <person name="Takami H."/>
        </authorList>
    </citation>
    <scope>NUCLEOTIDE SEQUENCE</scope>
    <source>
        <strain evidence="2">Expedition CK06-06</strain>
    </source>
</reference>
<sequence length="212" mass="23604">VEKFVETKEEVVLPFQEVSKIIETKEIIGVGNCFCRHAKDLVGHHCERTDLRKTCFVFDDVGKFLIKQGFIEQVSQEEAKKILKDCEEAGLVHKAFSKDTDKHIDREIITGMCNCCSDCCEMIGNHMRGGVPIVDLTEYMAQVNVDECVGCGTCVEKCNLSIIELVDDIAVVEQDKCFGCGACAYACPTSAMKLIKTELRRIFTPPPRIGSV</sequence>
<evidence type="ECO:0000259" key="1">
    <source>
        <dbReference type="PROSITE" id="PS51379"/>
    </source>
</evidence>
<dbReference type="PROSITE" id="PS00198">
    <property type="entry name" value="4FE4S_FER_1"/>
    <property type="match status" value="1"/>
</dbReference>
<accession>X0V2Y2</accession>
<dbReference type="AlphaFoldDB" id="X0V2Y2"/>
<dbReference type="InterPro" id="IPR017900">
    <property type="entry name" value="4Fe4S_Fe_S_CS"/>
</dbReference>
<dbReference type="InterPro" id="IPR017896">
    <property type="entry name" value="4Fe4S_Fe-S-bd"/>
</dbReference>
<feature type="non-terminal residue" evidence="2">
    <location>
        <position position="1"/>
    </location>
</feature>
<dbReference type="PROSITE" id="PS51379">
    <property type="entry name" value="4FE4S_FER_2"/>
    <property type="match status" value="2"/>
</dbReference>
<dbReference type="Pfam" id="PF12838">
    <property type="entry name" value="Fer4_7"/>
    <property type="match status" value="1"/>
</dbReference>
<organism evidence="2">
    <name type="scientific">marine sediment metagenome</name>
    <dbReference type="NCBI Taxonomy" id="412755"/>
    <lineage>
        <taxon>unclassified sequences</taxon>
        <taxon>metagenomes</taxon>
        <taxon>ecological metagenomes</taxon>
    </lineage>
</organism>
<feature type="domain" description="4Fe-4S ferredoxin-type" evidence="1">
    <location>
        <begin position="168"/>
        <end position="197"/>
    </location>
</feature>